<keyword evidence="2" id="KW-1185">Reference proteome</keyword>
<reference evidence="2" key="1">
    <citation type="journal article" date="2024" name="Proc. Natl. Acad. Sci. U.S.A.">
        <title>Extraordinary preservation of gene collinearity over three hundred million years revealed in homosporous lycophytes.</title>
        <authorList>
            <person name="Li C."/>
            <person name="Wickell D."/>
            <person name="Kuo L.Y."/>
            <person name="Chen X."/>
            <person name="Nie B."/>
            <person name="Liao X."/>
            <person name="Peng D."/>
            <person name="Ji J."/>
            <person name="Jenkins J."/>
            <person name="Williams M."/>
            <person name="Shu S."/>
            <person name="Plott C."/>
            <person name="Barry K."/>
            <person name="Rajasekar S."/>
            <person name="Grimwood J."/>
            <person name="Han X."/>
            <person name="Sun S."/>
            <person name="Hou Z."/>
            <person name="He W."/>
            <person name="Dai G."/>
            <person name="Sun C."/>
            <person name="Schmutz J."/>
            <person name="Leebens-Mack J.H."/>
            <person name="Li F.W."/>
            <person name="Wang L."/>
        </authorList>
    </citation>
    <scope>NUCLEOTIDE SEQUENCE [LARGE SCALE GENOMIC DNA]</scope>
    <source>
        <strain evidence="2">cv. PW_Plant_1</strain>
    </source>
</reference>
<accession>A0ACC2EDH3</accession>
<evidence type="ECO:0000313" key="1">
    <source>
        <dbReference type="EMBL" id="KAJ7564543.1"/>
    </source>
</evidence>
<name>A0ACC2EDH3_DIPCM</name>
<sequence length="263" mass="30139">MAFPYLRNNYCYTHSAVMSSVTNLLCNACEKEKLDRLRCSICSTNCATDCKHYCKICDKLKSIDKEKSMEMENKVNFLQMKWQPEAIKDYADDLILLQAADGECVPVNSFILISRSRVFEVMLKANMIERQTKTIKLEDVNAPVLHSFIRFLYSAHVSDQDLQQYSPALLLAANKYEVDLLNRTCESFMMKNISKDCVFSYLEVAFLCDSILLKNTAFDLISEDYIQYQLGEGLLNLANKYPRLIVEFCTHLIQASSRSANAT</sequence>
<dbReference type="EMBL" id="CM055093">
    <property type="protein sequence ID" value="KAJ7564543.1"/>
    <property type="molecule type" value="Genomic_DNA"/>
</dbReference>
<evidence type="ECO:0000313" key="2">
    <source>
        <dbReference type="Proteomes" id="UP001162992"/>
    </source>
</evidence>
<organism evidence="1 2">
    <name type="scientific">Diphasiastrum complanatum</name>
    <name type="common">Issler's clubmoss</name>
    <name type="synonym">Lycopodium complanatum</name>
    <dbReference type="NCBI Taxonomy" id="34168"/>
    <lineage>
        <taxon>Eukaryota</taxon>
        <taxon>Viridiplantae</taxon>
        <taxon>Streptophyta</taxon>
        <taxon>Embryophyta</taxon>
        <taxon>Tracheophyta</taxon>
        <taxon>Lycopodiopsida</taxon>
        <taxon>Lycopodiales</taxon>
        <taxon>Lycopodiaceae</taxon>
        <taxon>Lycopodioideae</taxon>
        <taxon>Diphasiastrum</taxon>
    </lineage>
</organism>
<dbReference type="Proteomes" id="UP001162992">
    <property type="component" value="Chromosome 2"/>
</dbReference>
<gene>
    <name evidence="1" type="ORF">O6H91_02G021800</name>
</gene>
<proteinExistence type="predicted"/>
<protein>
    <submittedName>
        <fullName evidence="1">Uncharacterized protein</fullName>
    </submittedName>
</protein>
<comment type="caution">
    <text evidence="1">The sequence shown here is derived from an EMBL/GenBank/DDBJ whole genome shotgun (WGS) entry which is preliminary data.</text>
</comment>